<dbReference type="Proteomes" id="UP001154282">
    <property type="component" value="Unassembled WGS sequence"/>
</dbReference>
<dbReference type="AlphaFoldDB" id="A0AAV0NSS1"/>
<accession>A0AAV0NSS1</accession>
<reference evidence="2" key="1">
    <citation type="submission" date="2022-08" db="EMBL/GenBank/DDBJ databases">
        <authorList>
            <person name="Gutierrez-Valencia J."/>
        </authorList>
    </citation>
    <scope>NUCLEOTIDE SEQUENCE</scope>
</reference>
<name>A0AAV0NSS1_9ROSI</name>
<protein>
    <submittedName>
        <fullName evidence="2">Uncharacterized protein</fullName>
    </submittedName>
</protein>
<comment type="caution">
    <text evidence="2">The sequence shown here is derived from an EMBL/GenBank/DDBJ whole genome shotgun (WGS) entry which is preliminary data.</text>
</comment>
<gene>
    <name evidence="2" type="ORF">LITE_LOCUS35043</name>
</gene>
<feature type="signal peptide" evidence="1">
    <location>
        <begin position="1"/>
        <end position="21"/>
    </location>
</feature>
<evidence type="ECO:0000313" key="3">
    <source>
        <dbReference type="Proteomes" id="UP001154282"/>
    </source>
</evidence>
<evidence type="ECO:0000256" key="1">
    <source>
        <dbReference type="SAM" id="SignalP"/>
    </source>
</evidence>
<keyword evidence="3" id="KW-1185">Reference proteome</keyword>
<dbReference type="EMBL" id="CAMGYJ010000008">
    <property type="protein sequence ID" value="CAI0461673.1"/>
    <property type="molecule type" value="Genomic_DNA"/>
</dbReference>
<keyword evidence="1" id="KW-0732">Signal</keyword>
<evidence type="ECO:0000313" key="2">
    <source>
        <dbReference type="EMBL" id="CAI0461673.1"/>
    </source>
</evidence>
<feature type="non-terminal residue" evidence="2">
    <location>
        <position position="1"/>
    </location>
</feature>
<organism evidence="2 3">
    <name type="scientific">Linum tenue</name>
    <dbReference type="NCBI Taxonomy" id="586396"/>
    <lineage>
        <taxon>Eukaryota</taxon>
        <taxon>Viridiplantae</taxon>
        <taxon>Streptophyta</taxon>
        <taxon>Embryophyta</taxon>
        <taxon>Tracheophyta</taxon>
        <taxon>Spermatophyta</taxon>
        <taxon>Magnoliopsida</taxon>
        <taxon>eudicotyledons</taxon>
        <taxon>Gunneridae</taxon>
        <taxon>Pentapetalae</taxon>
        <taxon>rosids</taxon>
        <taxon>fabids</taxon>
        <taxon>Malpighiales</taxon>
        <taxon>Linaceae</taxon>
        <taxon>Linum</taxon>
    </lineage>
</organism>
<feature type="chain" id="PRO_5043740322" evidence="1">
    <location>
        <begin position="22"/>
        <end position="80"/>
    </location>
</feature>
<proteinExistence type="predicted"/>
<sequence length="80" mass="8911">QISSSLFFLSLSLFFLSSKHFFPDLDLFPSLVIHFFLQSTKKKIAASPLKFGDAPNPSYLDLLLPSGLSFLGIKIDDAPY</sequence>